<dbReference type="AlphaFoldDB" id="A0A9D4ZR37"/>
<proteinExistence type="predicted"/>
<gene>
    <name evidence="1" type="ORF">GOP47_0002280</name>
</gene>
<comment type="caution">
    <text evidence="1">The sequence shown here is derived from an EMBL/GenBank/DDBJ whole genome shotgun (WGS) entry which is preliminary data.</text>
</comment>
<dbReference type="EMBL" id="JABFUD020000003">
    <property type="protein sequence ID" value="KAI5082537.1"/>
    <property type="molecule type" value="Genomic_DNA"/>
</dbReference>
<evidence type="ECO:0000313" key="1">
    <source>
        <dbReference type="EMBL" id="KAI5082537.1"/>
    </source>
</evidence>
<keyword evidence="2" id="KW-1185">Reference proteome</keyword>
<sequence length="99" mass="11191">MCFCVSGEVFFTEDYTMEGSLADDRVAAYGTGASSDREHSYGWQKDLWRQGDEAPCYAELKGSWRVCWPTSAKEDLKMHVLHVMATAIALFFIQVEPTL</sequence>
<organism evidence="1 2">
    <name type="scientific">Adiantum capillus-veneris</name>
    <name type="common">Maidenhair fern</name>
    <dbReference type="NCBI Taxonomy" id="13818"/>
    <lineage>
        <taxon>Eukaryota</taxon>
        <taxon>Viridiplantae</taxon>
        <taxon>Streptophyta</taxon>
        <taxon>Embryophyta</taxon>
        <taxon>Tracheophyta</taxon>
        <taxon>Polypodiopsida</taxon>
        <taxon>Polypodiidae</taxon>
        <taxon>Polypodiales</taxon>
        <taxon>Pteridineae</taxon>
        <taxon>Pteridaceae</taxon>
        <taxon>Vittarioideae</taxon>
        <taxon>Adiantum</taxon>
    </lineage>
</organism>
<dbReference type="Proteomes" id="UP000886520">
    <property type="component" value="Chromosome 2"/>
</dbReference>
<protein>
    <submittedName>
        <fullName evidence="1">Uncharacterized protein</fullName>
    </submittedName>
</protein>
<name>A0A9D4ZR37_ADICA</name>
<reference evidence="1" key="1">
    <citation type="submission" date="2021-01" db="EMBL/GenBank/DDBJ databases">
        <title>Adiantum capillus-veneris genome.</title>
        <authorList>
            <person name="Fang Y."/>
            <person name="Liao Q."/>
        </authorList>
    </citation>
    <scope>NUCLEOTIDE SEQUENCE</scope>
    <source>
        <strain evidence="1">H3</strain>
        <tissue evidence="1">Leaf</tissue>
    </source>
</reference>
<evidence type="ECO:0000313" key="2">
    <source>
        <dbReference type="Proteomes" id="UP000886520"/>
    </source>
</evidence>
<accession>A0A9D4ZR37</accession>